<feature type="compositionally biased region" description="Basic and acidic residues" evidence="5">
    <location>
        <begin position="38"/>
        <end position="49"/>
    </location>
</feature>
<feature type="region of interest" description="Disordered" evidence="5">
    <location>
        <begin position="1"/>
        <end position="49"/>
    </location>
</feature>
<dbReference type="AlphaFoldDB" id="A0A0N0P6M1"/>
<protein>
    <recommendedName>
        <fullName evidence="9">Secretory carrier-associated membrane protein</fullName>
    </recommendedName>
</protein>
<keyword evidence="2 6" id="KW-0812">Transmembrane</keyword>
<dbReference type="VEuPathDB" id="TriTrypDB:Lsey_0093_0230"/>
<dbReference type="Proteomes" id="UP000038009">
    <property type="component" value="Unassembled WGS sequence"/>
</dbReference>
<dbReference type="InterPro" id="IPR007273">
    <property type="entry name" value="SCAMP"/>
</dbReference>
<sequence length="369" mass="41057">MFGSSESQELHALYNFGQSDSTTTRRPTDQEPTSVANGRDEDAAHDNADVEVFTPREENTHGMPISAAAFGSTGDASMPTGNGNAGSHATMSFDAIGGNQHHKEGSKKNVVKKMLGTGKKSTKGMSDEEKKAFRLQERWKNAILEEQRLNELENRIAQEETLTGILGQAPNFPPKILCLRPLVFHKISAIPQERRRFVTMAFWDWVAVCIVLIANCPITIACNYAPYKSTVDKAYVRDINKGLNTVLSCVYLVGIPLSFLIWYWPIYQSNYKLHPSQHVLALSGLIVALAQAIFAFVGPYSYGFCGILSSKWVGETRENGVVVPMAIVTALWGAEAIFICYMIYHVFIYYRHDLAARRLQRRQQATAGL</sequence>
<gene>
    <name evidence="7" type="ORF">ABL78_3610</name>
</gene>
<dbReference type="PANTHER" id="PTHR10687:SF85">
    <property type="entry name" value="SCAMP FAMILY PROTEIN"/>
    <property type="match status" value="1"/>
</dbReference>
<evidence type="ECO:0000256" key="2">
    <source>
        <dbReference type="ARBA" id="ARBA00022692"/>
    </source>
</evidence>
<dbReference type="PANTHER" id="PTHR10687">
    <property type="entry name" value="SECRETORY CARRIER-ASSOCIATED MEMBRANE PROTEIN SCAMP"/>
    <property type="match status" value="1"/>
</dbReference>
<dbReference type="OrthoDB" id="242866at2759"/>
<evidence type="ECO:0000256" key="4">
    <source>
        <dbReference type="ARBA" id="ARBA00023136"/>
    </source>
</evidence>
<evidence type="ECO:0000256" key="3">
    <source>
        <dbReference type="ARBA" id="ARBA00022989"/>
    </source>
</evidence>
<evidence type="ECO:0000313" key="8">
    <source>
        <dbReference type="Proteomes" id="UP000038009"/>
    </source>
</evidence>
<evidence type="ECO:0000256" key="1">
    <source>
        <dbReference type="ARBA" id="ARBA00004141"/>
    </source>
</evidence>
<feature type="transmembrane region" description="Helical" evidence="6">
    <location>
        <begin position="279"/>
        <end position="302"/>
    </location>
</feature>
<evidence type="ECO:0000256" key="6">
    <source>
        <dbReference type="SAM" id="Phobius"/>
    </source>
</evidence>
<dbReference type="OMA" id="NWIATCV"/>
<dbReference type="GO" id="GO:0015031">
    <property type="term" value="P:protein transport"/>
    <property type="evidence" value="ECO:0007669"/>
    <property type="project" value="InterPro"/>
</dbReference>
<comment type="subcellular location">
    <subcellularLocation>
        <location evidence="1">Membrane</location>
        <topology evidence="1">Multi-pass membrane protein</topology>
    </subcellularLocation>
</comment>
<keyword evidence="8" id="KW-1185">Reference proteome</keyword>
<feature type="transmembrane region" description="Helical" evidence="6">
    <location>
        <begin position="245"/>
        <end position="267"/>
    </location>
</feature>
<name>A0A0N0P6M1_LEPSE</name>
<organism evidence="7 8">
    <name type="scientific">Leptomonas seymouri</name>
    <dbReference type="NCBI Taxonomy" id="5684"/>
    <lineage>
        <taxon>Eukaryota</taxon>
        <taxon>Discoba</taxon>
        <taxon>Euglenozoa</taxon>
        <taxon>Kinetoplastea</taxon>
        <taxon>Metakinetoplastina</taxon>
        <taxon>Trypanosomatida</taxon>
        <taxon>Trypanosomatidae</taxon>
        <taxon>Leishmaniinae</taxon>
        <taxon>Leptomonas</taxon>
    </lineage>
</organism>
<dbReference type="Pfam" id="PF04144">
    <property type="entry name" value="SCAMP"/>
    <property type="match status" value="1"/>
</dbReference>
<keyword evidence="3 6" id="KW-1133">Transmembrane helix</keyword>
<evidence type="ECO:0008006" key="9">
    <source>
        <dbReference type="Google" id="ProtNLM"/>
    </source>
</evidence>
<feature type="compositionally biased region" description="Polar residues" evidence="5">
    <location>
        <begin position="16"/>
        <end position="36"/>
    </location>
</feature>
<dbReference type="EMBL" id="LJSK01000093">
    <property type="protein sequence ID" value="KPI87327.1"/>
    <property type="molecule type" value="Genomic_DNA"/>
</dbReference>
<accession>A0A0N0P6M1</accession>
<evidence type="ECO:0000313" key="7">
    <source>
        <dbReference type="EMBL" id="KPI87327.1"/>
    </source>
</evidence>
<keyword evidence="4 6" id="KW-0472">Membrane</keyword>
<dbReference type="GO" id="GO:0032588">
    <property type="term" value="C:trans-Golgi network membrane"/>
    <property type="evidence" value="ECO:0007669"/>
    <property type="project" value="TreeGrafter"/>
</dbReference>
<evidence type="ECO:0000256" key="5">
    <source>
        <dbReference type="SAM" id="MobiDB-lite"/>
    </source>
</evidence>
<feature type="transmembrane region" description="Helical" evidence="6">
    <location>
        <begin position="202"/>
        <end position="225"/>
    </location>
</feature>
<comment type="caution">
    <text evidence="7">The sequence shown here is derived from an EMBL/GenBank/DDBJ whole genome shotgun (WGS) entry which is preliminary data.</text>
</comment>
<reference evidence="7 8" key="1">
    <citation type="journal article" date="2015" name="PLoS Pathog.">
        <title>Leptomonas seymouri: Adaptations to the Dixenous Life Cycle Analyzed by Genome Sequencing, Transcriptome Profiling and Co-infection with Leishmania donovani.</title>
        <authorList>
            <person name="Kraeva N."/>
            <person name="Butenko A."/>
            <person name="Hlavacova J."/>
            <person name="Kostygov A."/>
            <person name="Myskova J."/>
            <person name="Grybchuk D."/>
            <person name="Lestinova T."/>
            <person name="Votypka J."/>
            <person name="Volf P."/>
            <person name="Opperdoes F."/>
            <person name="Flegontov P."/>
            <person name="Lukes J."/>
            <person name="Yurchenko V."/>
        </authorList>
    </citation>
    <scope>NUCLEOTIDE SEQUENCE [LARGE SCALE GENOMIC DNA]</scope>
    <source>
        <strain evidence="7 8">ATCC 30220</strain>
    </source>
</reference>
<dbReference type="GO" id="GO:0055038">
    <property type="term" value="C:recycling endosome membrane"/>
    <property type="evidence" value="ECO:0007669"/>
    <property type="project" value="TreeGrafter"/>
</dbReference>
<feature type="transmembrane region" description="Helical" evidence="6">
    <location>
        <begin position="322"/>
        <end position="350"/>
    </location>
</feature>
<proteinExistence type="predicted"/>